<dbReference type="Pfam" id="PF00801">
    <property type="entry name" value="PKD"/>
    <property type="match status" value="1"/>
</dbReference>
<evidence type="ECO:0000259" key="2">
    <source>
        <dbReference type="PROSITE" id="PS50093"/>
    </source>
</evidence>
<dbReference type="PROSITE" id="PS50093">
    <property type="entry name" value="PKD"/>
    <property type="match status" value="1"/>
</dbReference>
<feature type="signal peptide" evidence="1">
    <location>
        <begin position="1"/>
        <end position="22"/>
    </location>
</feature>
<dbReference type="EMBL" id="SWDX01000001">
    <property type="protein sequence ID" value="TKC65387.1"/>
    <property type="molecule type" value="Genomic_DNA"/>
</dbReference>
<dbReference type="SMART" id="SM00089">
    <property type="entry name" value="PKD"/>
    <property type="match status" value="1"/>
</dbReference>
<dbReference type="Pfam" id="PF13585">
    <property type="entry name" value="CHU_C"/>
    <property type="match status" value="1"/>
</dbReference>
<dbReference type="AlphaFoldDB" id="A0A4U1GLV4"/>
<comment type="caution">
    <text evidence="3">The sequence shown here is derived from an EMBL/GenBank/DDBJ whole genome shotgun (WGS) entry which is preliminary data.</text>
</comment>
<dbReference type="InterPro" id="IPR035986">
    <property type="entry name" value="PKD_dom_sf"/>
</dbReference>
<feature type="domain" description="PKD" evidence="2">
    <location>
        <begin position="347"/>
        <end position="384"/>
    </location>
</feature>
<dbReference type="Gene3D" id="2.60.120.260">
    <property type="entry name" value="Galactose-binding domain-like"/>
    <property type="match status" value="1"/>
</dbReference>
<evidence type="ECO:0000313" key="3">
    <source>
        <dbReference type="EMBL" id="TKC65387.1"/>
    </source>
</evidence>
<dbReference type="RefSeq" id="WP_136878899.1">
    <property type="nucleotide sequence ID" value="NZ_SWDX01000001.1"/>
</dbReference>
<dbReference type="InterPro" id="IPR000601">
    <property type="entry name" value="PKD_dom"/>
</dbReference>
<organism evidence="3 4">
    <name type="scientific">Pedobacter hiemivivus</name>
    <dbReference type="NCBI Taxonomy" id="2530454"/>
    <lineage>
        <taxon>Bacteria</taxon>
        <taxon>Pseudomonadati</taxon>
        <taxon>Bacteroidota</taxon>
        <taxon>Sphingobacteriia</taxon>
        <taxon>Sphingobacteriales</taxon>
        <taxon>Sphingobacteriaceae</taxon>
        <taxon>Pedobacter</taxon>
    </lineage>
</organism>
<keyword evidence="1" id="KW-0732">Signal</keyword>
<reference evidence="3 4" key="1">
    <citation type="submission" date="2019-04" db="EMBL/GenBank/DDBJ databases">
        <title>Pedobacter sp. RP-1-16 sp. nov., isolated from Arctic soil.</title>
        <authorList>
            <person name="Dahal R.H."/>
            <person name="Kim D.-U."/>
        </authorList>
    </citation>
    <scope>NUCLEOTIDE SEQUENCE [LARGE SCALE GENOMIC DNA]</scope>
    <source>
        <strain evidence="3 4">RP-1-16</strain>
    </source>
</reference>
<dbReference type="InterPro" id="IPR013783">
    <property type="entry name" value="Ig-like_fold"/>
</dbReference>
<dbReference type="Proteomes" id="UP000309594">
    <property type="component" value="Unassembled WGS sequence"/>
</dbReference>
<feature type="chain" id="PRO_5020653853" evidence="1">
    <location>
        <begin position="23"/>
        <end position="645"/>
    </location>
</feature>
<dbReference type="InterPro" id="IPR026341">
    <property type="entry name" value="T9SS_type_B"/>
</dbReference>
<gene>
    <name evidence="3" type="ORF">FBD94_02210</name>
</gene>
<proteinExistence type="predicted"/>
<dbReference type="NCBIfam" id="TIGR04131">
    <property type="entry name" value="Bac_Flav_CTERM"/>
    <property type="match status" value="1"/>
</dbReference>
<protein>
    <submittedName>
        <fullName evidence="3">T9SS type B sorting domain-containing protein</fullName>
    </submittedName>
</protein>
<dbReference type="Gene3D" id="2.60.40.10">
    <property type="entry name" value="Immunoglobulins"/>
    <property type="match status" value="1"/>
</dbReference>
<evidence type="ECO:0000256" key="1">
    <source>
        <dbReference type="SAM" id="SignalP"/>
    </source>
</evidence>
<sequence length="645" mass="69507">MISKTNVFLLLLLILAIGNAKSQTCAGSIGDPVRKYDFGRGPSDRGPAIPDKTNYEYDDVDVPNDGQYTIVKTTAGMSHVSQRNWLEVNNHTPNDPDGYMMLINADEHQAGIFYQATIPDLCPGTTYDFGAWIINVMARQGIRPNLKFIIETTSGVLIKQFDTDPIPEGSSTDWKRYSTTFKTDASVTEVVVKIMNNGLGGGGNDFALDDITFSVCGPVIIPSIDGVVTPTKSLCIGETKDVDLSAEPTPGVYINPQYLWQEMDVNGIWQDMSTETTNKYTKHFANAQVGSYKYRLLVAENGNINSPNCRANSPTFELNVSPLPAIPVANDPITVCLGSPIRLSVSDASSYKWTFPDGSSSNQQSPVINNATANMAGTYTVTVTNGAGCEASTSTTVTLIPRPVAIIDPVSPICKGSSTNLNARGGNTYSWVPATGLSATNIPNPAANPTRTTTYTVYVSNGSSCGSSAQVTVEVYKDLVAVAGPDLKILKGNKTVINGSVSGDNVGQVFWTPADYLDDPFKLNPTAKPPVSTTYTLNVLSSTGCTSSTSDVLIEVYEKLIVPNSFSPNGDGINDVWNIIAIDTYANPSVKIMNRYGQMMFQSDGYAKPWDGKHRNEDVPAGVYYYMIYLEPGLKPLSGSLMVIR</sequence>
<accession>A0A4U1GLV4</accession>
<dbReference type="InterPro" id="IPR022409">
    <property type="entry name" value="PKD/Chitinase_dom"/>
</dbReference>
<evidence type="ECO:0000313" key="4">
    <source>
        <dbReference type="Proteomes" id="UP000309594"/>
    </source>
</evidence>
<dbReference type="CDD" id="cd00146">
    <property type="entry name" value="PKD"/>
    <property type="match status" value="1"/>
</dbReference>
<name>A0A4U1GLV4_9SPHI</name>
<dbReference type="SUPFAM" id="SSF49299">
    <property type="entry name" value="PKD domain"/>
    <property type="match status" value="1"/>
</dbReference>